<dbReference type="Proteomes" id="UP000580891">
    <property type="component" value="Unassembled WGS sequence"/>
</dbReference>
<evidence type="ECO:0000313" key="3">
    <source>
        <dbReference type="Proteomes" id="UP000580891"/>
    </source>
</evidence>
<dbReference type="InterPro" id="IPR038750">
    <property type="entry name" value="YczE/YyaS-like"/>
</dbReference>
<evidence type="ECO:0008006" key="4">
    <source>
        <dbReference type="Google" id="ProtNLM"/>
    </source>
</evidence>
<sequence>MTENETSYKSTHLVMQWGIYFTGLLVMCFGIVLTIKANLGSAPWDVLHIGLYRQFGLTIGTWSIIVGFAVLTATALISKRFPQIGAFANMVFVGLFIDLYMLIPYIRTPDTLWLKIIMFLCGIVITGYGIGLYISAKVGADPRDSLMLALTELTGWKVQYIRIGIEVFVLFFGWLLDGPVAIGTFIFSVAIGSVVGIALPQCQSFVNRILMRQVHMKMNGLSR</sequence>
<keyword evidence="3" id="KW-1185">Reference proteome</keyword>
<accession>A0A7V9YWJ9</accession>
<reference evidence="2 3" key="1">
    <citation type="submission" date="2020-07" db="EMBL/GenBank/DDBJ databases">
        <title>Genomic Encyclopedia of Type Strains, Phase IV (KMG-IV): sequencing the most valuable type-strain genomes for metagenomic binning, comparative biology and taxonomic classification.</title>
        <authorList>
            <person name="Goeker M."/>
        </authorList>
    </citation>
    <scope>NUCLEOTIDE SEQUENCE [LARGE SCALE GENOMIC DNA]</scope>
    <source>
        <strain evidence="2 3">DSM 25220</strain>
    </source>
</reference>
<proteinExistence type="predicted"/>
<keyword evidence="1" id="KW-1133">Transmembrane helix</keyword>
<dbReference type="RefSeq" id="WP_181535055.1">
    <property type="nucleotide sequence ID" value="NZ_JACDUU010000001.1"/>
</dbReference>
<organism evidence="2 3">
    <name type="scientific">[Anoxybacillus] calidus</name>
    <dbReference type="NCBI Taxonomy" id="575178"/>
    <lineage>
        <taxon>Bacteria</taxon>
        <taxon>Bacillati</taxon>
        <taxon>Bacillota</taxon>
        <taxon>Bacilli</taxon>
        <taxon>Bacillales</taxon>
        <taxon>Anoxybacillaceae</taxon>
        <taxon>Paranoxybacillus</taxon>
    </lineage>
</organism>
<evidence type="ECO:0000256" key="1">
    <source>
        <dbReference type="SAM" id="Phobius"/>
    </source>
</evidence>
<feature type="transmembrane region" description="Helical" evidence="1">
    <location>
        <begin position="84"/>
        <end position="106"/>
    </location>
</feature>
<feature type="transmembrane region" description="Helical" evidence="1">
    <location>
        <begin position="157"/>
        <end position="176"/>
    </location>
</feature>
<name>A0A7V9YWJ9_9BACL</name>
<keyword evidence="1" id="KW-0812">Transmembrane</keyword>
<feature type="transmembrane region" description="Helical" evidence="1">
    <location>
        <begin position="182"/>
        <end position="202"/>
    </location>
</feature>
<comment type="caution">
    <text evidence="2">The sequence shown here is derived from an EMBL/GenBank/DDBJ whole genome shotgun (WGS) entry which is preliminary data.</text>
</comment>
<dbReference type="PANTHER" id="PTHR40078:SF1">
    <property type="entry name" value="INTEGRAL MEMBRANE PROTEIN"/>
    <property type="match status" value="1"/>
</dbReference>
<dbReference type="Pfam" id="PF19700">
    <property type="entry name" value="DUF6198"/>
    <property type="match status" value="1"/>
</dbReference>
<feature type="transmembrane region" description="Helical" evidence="1">
    <location>
        <begin position="55"/>
        <end position="77"/>
    </location>
</feature>
<evidence type="ECO:0000313" key="2">
    <source>
        <dbReference type="EMBL" id="MBA2869774.1"/>
    </source>
</evidence>
<dbReference type="EMBL" id="JACDUU010000001">
    <property type="protein sequence ID" value="MBA2869774.1"/>
    <property type="molecule type" value="Genomic_DNA"/>
</dbReference>
<feature type="transmembrane region" description="Helical" evidence="1">
    <location>
        <begin position="17"/>
        <end position="35"/>
    </location>
</feature>
<feature type="transmembrane region" description="Helical" evidence="1">
    <location>
        <begin position="112"/>
        <end position="136"/>
    </location>
</feature>
<gene>
    <name evidence="2" type="ORF">HNQ85_000032</name>
</gene>
<keyword evidence="1" id="KW-0472">Membrane</keyword>
<dbReference type="PANTHER" id="PTHR40078">
    <property type="entry name" value="INTEGRAL MEMBRANE PROTEIN-RELATED"/>
    <property type="match status" value="1"/>
</dbReference>
<protein>
    <recommendedName>
        <fullName evidence="4">YitT family protein</fullName>
    </recommendedName>
</protein>
<dbReference type="AlphaFoldDB" id="A0A7V9YWJ9"/>